<dbReference type="STRING" id="1182545.A0A072PTH7"/>
<keyword evidence="3" id="KW-1185">Reference proteome</keyword>
<dbReference type="OrthoDB" id="446723at2759"/>
<evidence type="ECO:0000313" key="2">
    <source>
        <dbReference type="EMBL" id="KEF63176.1"/>
    </source>
</evidence>
<dbReference type="Gene3D" id="3.40.50.1820">
    <property type="entry name" value="alpha/beta hydrolase"/>
    <property type="match status" value="1"/>
</dbReference>
<dbReference type="InterPro" id="IPR000073">
    <property type="entry name" value="AB_hydrolase_1"/>
</dbReference>
<reference evidence="2 3" key="1">
    <citation type="submission" date="2013-03" db="EMBL/GenBank/DDBJ databases">
        <title>The Genome Sequence of Exophiala aquamarina CBS 119918.</title>
        <authorList>
            <consortium name="The Broad Institute Genomics Platform"/>
            <person name="Cuomo C."/>
            <person name="de Hoog S."/>
            <person name="Gorbushina A."/>
            <person name="Walker B."/>
            <person name="Young S.K."/>
            <person name="Zeng Q."/>
            <person name="Gargeya S."/>
            <person name="Fitzgerald M."/>
            <person name="Haas B."/>
            <person name="Abouelleil A."/>
            <person name="Allen A.W."/>
            <person name="Alvarado L."/>
            <person name="Arachchi H.M."/>
            <person name="Berlin A.M."/>
            <person name="Chapman S.B."/>
            <person name="Gainer-Dewar J."/>
            <person name="Goldberg J."/>
            <person name="Griggs A."/>
            <person name="Gujja S."/>
            <person name="Hansen M."/>
            <person name="Howarth C."/>
            <person name="Imamovic A."/>
            <person name="Ireland A."/>
            <person name="Larimer J."/>
            <person name="McCowan C."/>
            <person name="Murphy C."/>
            <person name="Pearson M."/>
            <person name="Poon T.W."/>
            <person name="Priest M."/>
            <person name="Roberts A."/>
            <person name="Saif S."/>
            <person name="Shea T."/>
            <person name="Sisk P."/>
            <person name="Sykes S."/>
            <person name="Wortman J."/>
            <person name="Nusbaum C."/>
            <person name="Birren B."/>
        </authorList>
    </citation>
    <scope>NUCLEOTIDE SEQUENCE [LARGE SCALE GENOMIC DNA]</scope>
    <source>
        <strain evidence="2 3">CBS 119918</strain>
    </source>
</reference>
<name>A0A072PTH7_9EURO</name>
<accession>A0A072PTH7</accession>
<dbReference type="PANTHER" id="PTHR12277">
    <property type="entry name" value="ALPHA/BETA HYDROLASE DOMAIN-CONTAINING PROTEIN"/>
    <property type="match status" value="1"/>
</dbReference>
<organism evidence="2 3">
    <name type="scientific">Exophiala aquamarina CBS 119918</name>
    <dbReference type="NCBI Taxonomy" id="1182545"/>
    <lineage>
        <taxon>Eukaryota</taxon>
        <taxon>Fungi</taxon>
        <taxon>Dikarya</taxon>
        <taxon>Ascomycota</taxon>
        <taxon>Pezizomycotina</taxon>
        <taxon>Eurotiomycetes</taxon>
        <taxon>Chaetothyriomycetidae</taxon>
        <taxon>Chaetothyriales</taxon>
        <taxon>Herpotrichiellaceae</taxon>
        <taxon>Exophiala</taxon>
    </lineage>
</organism>
<dbReference type="EMBL" id="AMGV01000001">
    <property type="protein sequence ID" value="KEF63176.1"/>
    <property type="molecule type" value="Genomic_DNA"/>
</dbReference>
<dbReference type="Proteomes" id="UP000027920">
    <property type="component" value="Unassembled WGS sequence"/>
</dbReference>
<dbReference type="PANTHER" id="PTHR12277:SF81">
    <property type="entry name" value="PROTEIN ABHD13"/>
    <property type="match status" value="1"/>
</dbReference>
<gene>
    <name evidence="2" type="ORF">A1O9_01153</name>
</gene>
<dbReference type="InterPro" id="IPR029058">
    <property type="entry name" value="AB_hydrolase_fold"/>
</dbReference>
<sequence length="395" mass="43887">MAFNGFLRKAYWTLAGAGLIYALAVGSLTHPVVQRNATYAHNVNPGYWQNLSNVEQFGFLHHQVQPFTVTTADNVTIFAWHILPTHLYLKNEEALKAQHDFGQKPYDDAAKTVGLRLLLDDPGATAVVSFHGNAAHLASSHRPATYQQFLGTSAPERAVHVIAFDYRGFGWSTGSPTEEGVIQDSVSLLSALTGHSSTSSELSRSQPSLDPSQIVLVGQSLGTFVSSALYHEWTITLGRAPFRALVLFASFTSLTKLLDSYSIKGFTPPLLSPLLGYPRIQQYVLSKIADKWDTNQRLVELVSDPAIQLDLSIVHARDDWEIPWSEGRRNWDGVLDAATSAAGAKIDFPRDRDSESWVSADDRKRLRWQRVRHGGHNRIPTSEQAKLTLLRLFEE</sequence>
<evidence type="ECO:0000313" key="3">
    <source>
        <dbReference type="Proteomes" id="UP000027920"/>
    </source>
</evidence>
<dbReference type="AlphaFoldDB" id="A0A072PTH7"/>
<dbReference type="HOGENOM" id="CLU_029375_3_0_1"/>
<dbReference type="VEuPathDB" id="FungiDB:A1O9_01153"/>
<proteinExistence type="predicted"/>
<protein>
    <recommendedName>
        <fullName evidence="1">AB hydrolase-1 domain-containing protein</fullName>
    </recommendedName>
</protein>
<dbReference type="GeneID" id="25276100"/>
<dbReference type="SUPFAM" id="SSF53474">
    <property type="entry name" value="alpha/beta-Hydrolases"/>
    <property type="match status" value="1"/>
</dbReference>
<dbReference type="Pfam" id="PF12697">
    <property type="entry name" value="Abhydrolase_6"/>
    <property type="match status" value="1"/>
</dbReference>
<feature type="domain" description="AB hydrolase-1" evidence="1">
    <location>
        <begin position="130"/>
        <end position="376"/>
    </location>
</feature>
<comment type="caution">
    <text evidence="2">The sequence shown here is derived from an EMBL/GenBank/DDBJ whole genome shotgun (WGS) entry which is preliminary data.</text>
</comment>
<evidence type="ECO:0000259" key="1">
    <source>
        <dbReference type="Pfam" id="PF12697"/>
    </source>
</evidence>
<dbReference type="RefSeq" id="XP_013265766.1">
    <property type="nucleotide sequence ID" value="XM_013410312.1"/>
</dbReference>